<accession>A0A8S1FBA7</accession>
<dbReference type="GO" id="GO:0016567">
    <property type="term" value="P:protein ubiquitination"/>
    <property type="evidence" value="ECO:0007669"/>
    <property type="project" value="UniProtKB-UniRule"/>
</dbReference>
<dbReference type="EC" id="2.3.2.27" evidence="10"/>
<protein>
    <recommendedName>
        <fullName evidence="10">E3 ubiquitin-protein ligase</fullName>
        <ecNumber evidence="10">2.3.2.27</ecNumber>
    </recommendedName>
</protein>
<comment type="similarity">
    <text evidence="8 10">Belongs to the E3 ubiquitin-protein ligase UBR1-like family.</text>
</comment>
<reference evidence="12 13" key="1">
    <citation type="submission" date="2020-04" db="EMBL/GenBank/DDBJ databases">
        <authorList>
            <person name="Laetsch R D."/>
            <person name="Stevens L."/>
            <person name="Kumar S."/>
            <person name="Blaxter L. M."/>
        </authorList>
    </citation>
    <scope>NUCLEOTIDE SEQUENCE [LARGE SCALE GENOMIC DNA]</scope>
</reference>
<evidence type="ECO:0000256" key="10">
    <source>
        <dbReference type="RuleBase" id="RU366018"/>
    </source>
</evidence>
<dbReference type="CDD" id="cd19673">
    <property type="entry name" value="UBR-box_UBR3"/>
    <property type="match status" value="1"/>
</dbReference>
<evidence type="ECO:0000313" key="13">
    <source>
        <dbReference type="Proteomes" id="UP000494206"/>
    </source>
</evidence>
<keyword evidence="4 10" id="KW-0479">Metal-binding</keyword>
<dbReference type="InterPro" id="IPR044046">
    <property type="entry name" value="E3_ligase_UBR-like_C"/>
</dbReference>
<dbReference type="PROSITE" id="PS51157">
    <property type="entry name" value="ZF_UBR"/>
    <property type="match status" value="1"/>
</dbReference>
<dbReference type="InterPro" id="IPR039164">
    <property type="entry name" value="UBR1-like"/>
</dbReference>
<dbReference type="InterPro" id="IPR003126">
    <property type="entry name" value="Znf_UBR"/>
</dbReference>
<dbReference type="Pfam" id="PF18995">
    <property type="entry name" value="PRT6_C"/>
    <property type="match status" value="1"/>
</dbReference>
<dbReference type="GO" id="GO:0071596">
    <property type="term" value="P:ubiquitin-dependent protein catabolic process via the N-end rule pathway"/>
    <property type="evidence" value="ECO:0007669"/>
    <property type="project" value="UniProtKB-UniRule"/>
</dbReference>
<evidence type="ECO:0000259" key="11">
    <source>
        <dbReference type="PROSITE" id="PS51157"/>
    </source>
</evidence>
<evidence type="ECO:0000256" key="4">
    <source>
        <dbReference type="ARBA" id="ARBA00022723"/>
    </source>
</evidence>
<gene>
    <name evidence="12" type="ORF">CBOVIS_LOCUS12553</name>
</gene>
<keyword evidence="5 10" id="KW-0863">Zinc-finger</keyword>
<keyword evidence="3 10" id="KW-0808">Transferase</keyword>
<comment type="catalytic activity">
    <reaction evidence="1 10">
        <text>S-ubiquitinyl-[E2 ubiquitin-conjugating enzyme]-L-cysteine + [acceptor protein]-L-lysine = [E2 ubiquitin-conjugating enzyme]-L-cysteine + N(6)-ubiquitinyl-[acceptor protein]-L-lysine.</text>
        <dbReference type="EC" id="2.3.2.27"/>
    </reaction>
</comment>
<keyword evidence="13" id="KW-1185">Reference proteome</keyword>
<dbReference type="GO" id="GO:0000151">
    <property type="term" value="C:ubiquitin ligase complex"/>
    <property type="evidence" value="ECO:0007669"/>
    <property type="project" value="TreeGrafter"/>
</dbReference>
<dbReference type="PANTHER" id="PTHR21497">
    <property type="entry name" value="UBIQUITIN LIGASE E3 ALPHA-RELATED"/>
    <property type="match status" value="1"/>
</dbReference>
<evidence type="ECO:0000256" key="3">
    <source>
        <dbReference type="ARBA" id="ARBA00022679"/>
    </source>
</evidence>
<feature type="zinc finger region" description="UBR-type" evidence="9">
    <location>
        <begin position="122"/>
        <end position="193"/>
    </location>
</feature>
<evidence type="ECO:0000256" key="2">
    <source>
        <dbReference type="ARBA" id="ARBA00004906"/>
    </source>
</evidence>
<evidence type="ECO:0000256" key="9">
    <source>
        <dbReference type="PROSITE-ProRule" id="PRU00508"/>
    </source>
</evidence>
<comment type="pathway">
    <text evidence="2 10">Protein modification; protein ubiquitination.</text>
</comment>
<name>A0A8S1FBA7_9PELO</name>
<evidence type="ECO:0000256" key="7">
    <source>
        <dbReference type="ARBA" id="ARBA00022833"/>
    </source>
</evidence>
<evidence type="ECO:0000256" key="6">
    <source>
        <dbReference type="ARBA" id="ARBA00022786"/>
    </source>
</evidence>
<dbReference type="Proteomes" id="UP000494206">
    <property type="component" value="Unassembled WGS sequence"/>
</dbReference>
<evidence type="ECO:0000256" key="1">
    <source>
        <dbReference type="ARBA" id="ARBA00000900"/>
    </source>
</evidence>
<evidence type="ECO:0000313" key="12">
    <source>
        <dbReference type="EMBL" id="CAB3411128.1"/>
    </source>
</evidence>
<dbReference type="SMART" id="SM00396">
    <property type="entry name" value="ZnF_UBR1"/>
    <property type="match status" value="1"/>
</dbReference>
<dbReference type="GO" id="GO:0008270">
    <property type="term" value="F:zinc ion binding"/>
    <property type="evidence" value="ECO:0007669"/>
    <property type="project" value="UniProtKB-UniRule"/>
</dbReference>
<comment type="caution">
    <text evidence="12">The sequence shown here is derived from an EMBL/GenBank/DDBJ whole genome shotgun (WGS) entry which is preliminary data.</text>
</comment>
<evidence type="ECO:0000256" key="5">
    <source>
        <dbReference type="ARBA" id="ARBA00022771"/>
    </source>
</evidence>
<dbReference type="GO" id="GO:0061630">
    <property type="term" value="F:ubiquitin protein ligase activity"/>
    <property type="evidence" value="ECO:0007669"/>
    <property type="project" value="UniProtKB-UniRule"/>
</dbReference>
<feature type="domain" description="UBR-type" evidence="11">
    <location>
        <begin position="122"/>
        <end position="193"/>
    </location>
</feature>
<dbReference type="Gene3D" id="2.10.110.30">
    <property type="match status" value="1"/>
</dbReference>
<keyword evidence="6 10" id="KW-0833">Ubl conjugation pathway</keyword>
<dbReference type="Pfam" id="PF22960">
    <property type="entry name" value="WHD_UBR1"/>
    <property type="match status" value="1"/>
</dbReference>
<sequence length="2011" mass="232901">MEVDDPCSSSDSENDESAMSILNYDKIRSDLNHVQNDIKYWKQISDELRRNNYPLAAGISNTKVFPKDLRKKAQRLDNLLNRLINTNSRYDLHFHDKLRILIAQGDDYKEFLKRMKSLDFSKKCNEIWENDTVAYRCNTCALTPCMSLCESCFKSNGHAGHDYTRFFSKEGGACDCGNEDVIRPQGFCKFHGPHIVKPETNFLEVSLPEFIIVKLIVRIFLEWRGWFNRMVQNRTLSDGTFDPQFSLGHFCTREYEKVIDLVRILQEMANYGGPMREAIARILLDADLYQALTEKTGDHVVPNSPVEVNLDWRTRELFVKDRTSLDLGDDLEMFPLLQNDRGLECKTLLDELTFWIIRQNFPQPLINFALSLLSEVEYRDAFALKFFTWYPLICSVIRELCNYQKTHGRDKDYIQGTCSRVVHVSVQMLSSSTLCLQLNEKCDLVRTVYNVIRSLLCEKMKNSFLTLDQSKYFHLHHDGDPPQYYNDLKIIDINESTTIQFHGYWFVMGDMQNLLSHPSIAVRAILDKKTFEDSYVKLLLSMQGMHQVWRIVLGEHVPHDTSDPVQKAYTLEFETLSTTLFNMISGIQLENNEDAAIRFFETIFDAIERWLFCLVTGAHEVDYSKLDSRKIIACPTYVVSFHFPLHRHLSTCLSHLHDMPRLREKLASTILRNERIMRLLILHPLRIQAARSEISSSMWTRNGSEVQMMSMLYSQFNVNTSFQTPDIDLIRFCSAYCNKQWIIECFMKNFYLDEKMVFRTIANLESETLARFLGGVDEELIDYPKRDEVDEDVQKLIDILESEPEKIEFAMGFSKASENTPYSEEELAEIIEIAKSDNWICGKKVGLFQAPLNLTRDQRRELILRNRYEFGSRPSAEVRQVLDSSYVHQVPSNEPVLLRNDWMDYVLFGFLKLVAEIVVIRVNCGLSMRDYYRAEIINALTAERKTHSRLRNHISVKGSKNEEQVADFIEADQGDTSNDMNQGMYELKDEIWDREFCPIYQFMRANTMRNSTMVFAKVAKRDQKEVAKHRVYDGIPKDLDFWIPFRLISFDKNLRHEGISEIFKLLVTPEFINIAVMTVAFAHSTDEVIHFTTFQMAIYLLTLGVKYIGTLEEDDVKRELVKIYHTPFKLRTNNKIGEPVVHTICSYMVQIFEGYSRGSESYTILLRKILNGEFDLERLYGGCSIYFARFLTILAKISPACRKLLEFKLDIEERLLKKIEEENGANHQQEIKNAAKAERKKRLEAIMMQNKIKSQKTMEKLIAKEGISQDELDKMDTSQPDVKLYDCPICGDAEMPNTLQKPFGMLAYVTPNFIAHEQIDGNCERIDNILDVDRHDRDSARISWQLTTRRHFYERKRNLYSPETDRCASYRNPMDNYLYDPYSGIEIRTCGHCAHIDCFTAYWASYIDRYVLMEVGCFLCRYSINTIIPMGLDISYETRSRGAWASPESIFSTLKGCVDHAMNVAAEHANDKAYHQHYSNLSGNSALTELLEARQRTKNVLEKRALHPKEECGTSLVAMTTAHIERNCVFEKFDFPESRKNTKFLIAEHLLYAACAIYTNDENETAVNVFRDLILDSPIYTTDNVTEALAHLELPRYQEFHGLSREEVDVLMPSANKRRRVQSESCSTNVTPPSSAPLLMFDPKPMLTRLVSYIVNNGTMTKEDKMAIALILLKHVVSWVSVSSILRLLFKVGHKKLAQIRKGAYQIEGMIDVMKQMPYEVIRCLGKGKEFFKAFIENLRGNDENLEISPTPISDEILVKNVDESVGDFLRFAVELYRHVNLIRIDVHEKVVHDKNAKLLTLLGYIGIEEKWLTTSHAKIAKWIDRYEDVWNFVASYQPLLYEPVVWQPRRILKLPSNYDDLFNRYFHRACSTCSKIPNNPLVCLLCGKLVCIDECCNLQSMTTDHPSSYVIEAETHAEDCSSYTGLFLSLNSSVCIVSVGRRAGIWGSVYLDAHGEEDRNLKRGKPLRLSERRLACLERDWIELEFRPVRTWAPLQSGPLANLIRDSHLH</sequence>
<dbReference type="PANTHER" id="PTHR21497:SF39">
    <property type="entry name" value="E3 UBIQUITIN-PROTEIN LIGASE UBR3"/>
    <property type="match status" value="1"/>
</dbReference>
<dbReference type="Pfam" id="PF02207">
    <property type="entry name" value="zf-UBR"/>
    <property type="match status" value="1"/>
</dbReference>
<keyword evidence="7 10" id="KW-0862">Zinc</keyword>
<organism evidence="12 13">
    <name type="scientific">Caenorhabditis bovis</name>
    <dbReference type="NCBI Taxonomy" id="2654633"/>
    <lineage>
        <taxon>Eukaryota</taxon>
        <taxon>Metazoa</taxon>
        <taxon>Ecdysozoa</taxon>
        <taxon>Nematoda</taxon>
        <taxon>Chromadorea</taxon>
        <taxon>Rhabditida</taxon>
        <taxon>Rhabditina</taxon>
        <taxon>Rhabditomorpha</taxon>
        <taxon>Rhabditoidea</taxon>
        <taxon>Rhabditidae</taxon>
        <taxon>Peloderinae</taxon>
        <taxon>Caenorhabditis</taxon>
    </lineage>
</organism>
<proteinExistence type="inferred from homology"/>
<comment type="function">
    <text evidence="10">Ubiquitin ligase protein which is a component of the N-end rule pathway. Recognizes and binds to proteins bearing specific N-terminal residues that are destabilizing according to the N-end rule, leading to their ubiquitination and subsequent degradation.</text>
</comment>
<dbReference type="EMBL" id="CADEPM010000012">
    <property type="protein sequence ID" value="CAB3411128.1"/>
    <property type="molecule type" value="Genomic_DNA"/>
</dbReference>
<dbReference type="GO" id="GO:0005737">
    <property type="term" value="C:cytoplasm"/>
    <property type="evidence" value="ECO:0007669"/>
    <property type="project" value="TreeGrafter"/>
</dbReference>
<dbReference type="FunFam" id="2.10.110.30:FF:000002">
    <property type="entry name" value="Putative e3 ubiquitin-protein ligase ubr3"/>
    <property type="match status" value="1"/>
</dbReference>
<evidence type="ECO:0000256" key="8">
    <source>
        <dbReference type="ARBA" id="ARBA00046341"/>
    </source>
</evidence>
<dbReference type="OrthoDB" id="15304at2759"/>
<dbReference type="InterPro" id="IPR055194">
    <property type="entry name" value="UBR1-like_WH"/>
</dbReference>